<proteinExistence type="predicted"/>
<dbReference type="AlphaFoldDB" id="A0A9N9TYJ2"/>
<accession>A0A9N9TYJ2</accession>
<name>A0A9N9TYJ2_PHYSR</name>
<organism evidence="1 2">
    <name type="scientific">Phyllotreta striolata</name>
    <name type="common">Striped flea beetle</name>
    <name type="synonym">Crioceris striolata</name>
    <dbReference type="NCBI Taxonomy" id="444603"/>
    <lineage>
        <taxon>Eukaryota</taxon>
        <taxon>Metazoa</taxon>
        <taxon>Ecdysozoa</taxon>
        <taxon>Arthropoda</taxon>
        <taxon>Hexapoda</taxon>
        <taxon>Insecta</taxon>
        <taxon>Pterygota</taxon>
        <taxon>Neoptera</taxon>
        <taxon>Endopterygota</taxon>
        <taxon>Coleoptera</taxon>
        <taxon>Polyphaga</taxon>
        <taxon>Cucujiformia</taxon>
        <taxon>Chrysomeloidea</taxon>
        <taxon>Chrysomelidae</taxon>
        <taxon>Galerucinae</taxon>
        <taxon>Alticini</taxon>
        <taxon>Phyllotreta</taxon>
    </lineage>
</organism>
<dbReference type="EMBL" id="OU900100">
    <property type="protein sequence ID" value="CAG9863815.1"/>
    <property type="molecule type" value="Genomic_DNA"/>
</dbReference>
<keyword evidence="2" id="KW-1185">Reference proteome</keyword>
<dbReference type="Proteomes" id="UP001153712">
    <property type="component" value="Chromosome 7"/>
</dbReference>
<reference evidence="1" key="1">
    <citation type="submission" date="2022-01" db="EMBL/GenBank/DDBJ databases">
        <authorList>
            <person name="King R."/>
        </authorList>
    </citation>
    <scope>NUCLEOTIDE SEQUENCE</scope>
</reference>
<evidence type="ECO:0000313" key="1">
    <source>
        <dbReference type="EMBL" id="CAG9863815.1"/>
    </source>
</evidence>
<gene>
    <name evidence="1" type="ORF">PHYEVI_LOCUS10095</name>
</gene>
<evidence type="ECO:0000313" key="2">
    <source>
        <dbReference type="Proteomes" id="UP001153712"/>
    </source>
</evidence>
<sequence>MATAAAISDAEESSLNILENSTRFSIFVRKKRIFRMYYSIFR</sequence>
<protein>
    <submittedName>
        <fullName evidence="1">Uncharacterized protein</fullName>
    </submittedName>
</protein>